<organism evidence="7 8">
    <name type="scientific">Amanita thiersii Skay4041</name>
    <dbReference type="NCBI Taxonomy" id="703135"/>
    <lineage>
        <taxon>Eukaryota</taxon>
        <taxon>Fungi</taxon>
        <taxon>Dikarya</taxon>
        <taxon>Basidiomycota</taxon>
        <taxon>Agaricomycotina</taxon>
        <taxon>Agaricomycetes</taxon>
        <taxon>Agaricomycetidae</taxon>
        <taxon>Agaricales</taxon>
        <taxon>Pluteineae</taxon>
        <taxon>Amanitaceae</taxon>
        <taxon>Amanita</taxon>
    </lineage>
</organism>
<evidence type="ECO:0008006" key="9">
    <source>
        <dbReference type="Google" id="ProtNLM"/>
    </source>
</evidence>
<feature type="transmembrane region" description="Helical" evidence="6">
    <location>
        <begin position="434"/>
        <end position="455"/>
    </location>
</feature>
<evidence type="ECO:0000313" key="7">
    <source>
        <dbReference type="EMBL" id="PFH46315.1"/>
    </source>
</evidence>
<feature type="transmembrane region" description="Helical" evidence="6">
    <location>
        <begin position="305"/>
        <end position="325"/>
    </location>
</feature>
<feature type="transmembrane region" description="Helical" evidence="6">
    <location>
        <begin position="508"/>
        <end position="529"/>
    </location>
</feature>
<evidence type="ECO:0000313" key="8">
    <source>
        <dbReference type="Proteomes" id="UP000242287"/>
    </source>
</evidence>
<reference evidence="7 8" key="1">
    <citation type="submission" date="2014-02" db="EMBL/GenBank/DDBJ databases">
        <title>Transposable element dynamics among asymbiotic and ectomycorrhizal Amanita fungi.</title>
        <authorList>
            <consortium name="DOE Joint Genome Institute"/>
            <person name="Hess J."/>
            <person name="Skrede I."/>
            <person name="Wolfe B."/>
            <person name="LaButti K."/>
            <person name="Ohm R.A."/>
            <person name="Grigoriev I.V."/>
            <person name="Pringle A."/>
        </authorList>
    </citation>
    <scope>NUCLEOTIDE SEQUENCE [LARGE SCALE GENOMIC DNA]</scope>
    <source>
        <strain evidence="7 8">SKay4041</strain>
    </source>
</reference>
<gene>
    <name evidence="7" type="ORF">AMATHDRAFT_70138</name>
</gene>
<dbReference type="SUPFAM" id="SSF103473">
    <property type="entry name" value="MFS general substrate transporter"/>
    <property type="match status" value="1"/>
</dbReference>
<evidence type="ECO:0000256" key="3">
    <source>
        <dbReference type="ARBA" id="ARBA00022989"/>
    </source>
</evidence>
<sequence>MPPLFLRTLIYSPPFPSQRPDPYHSKSPSSCTVEQIESDCTDEHGDNDSSSMARRSWRRKPSAWWLLSVAPFSAIAWSAPTAPRVEVYTWLACKVHRPDVYNSTFSPFLGSEEAPSAHTPFDVIPAFGLARHHIPHSLYASDVVAAGVGMPPTVSSSEHSRCTTDPVVQAAVAKLAAVIATTTGILSCLTAAWWGILSDKYGRTRVLGIANIARLVSDFLLVFVTLYTDNFPGGYWFLTLGALLEGIFGGAPAIEAAENGYYADTTTEGNRSRIFSLNYGLAYIGLAVGPALGSLLMRFTGSPLSVFYLTAFLHIYTAVFCRFIMPESLTKEKMQESRTKHLQDSNHIGNGNPAKGSATSHGLIRSIFHFFSPLSLFIPRKASDRQSLGTARRDWSLAFMAVSYGFCTSLIGSYSYKVQYSVAAFGWKTEQVGYWLSLVFTTRAVVLIVVLPIILQYLKSKPMLTQGHARPSEETSLLNSSSQAASPNNQDKELYSLSINILTARWSLIIEGASYIFTGLSSTALPYIFFSVTEAMSVSFIPTAQALALAIYTRSGGTESGRLFGALSVVRGICTDIIGPSIYGSVYVHTVAWFPRGIFFTFAMSILVSLVFLSMVRLPKDVRLDMEGGGTNVDIEEQQASGSGDS</sequence>
<dbReference type="PANTHER" id="PTHR23507">
    <property type="entry name" value="ZGC:174356"/>
    <property type="match status" value="1"/>
</dbReference>
<keyword evidence="2 6" id="KW-0812">Transmembrane</keyword>
<proteinExistence type="predicted"/>
<keyword evidence="4 6" id="KW-0472">Membrane</keyword>
<feature type="region of interest" description="Disordered" evidence="5">
    <location>
        <begin position="16"/>
        <end position="53"/>
    </location>
</feature>
<dbReference type="AlphaFoldDB" id="A0A2A9N7E4"/>
<evidence type="ECO:0000256" key="1">
    <source>
        <dbReference type="ARBA" id="ARBA00004141"/>
    </source>
</evidence>
<accession>A0A2A9N7E4</accession>
<dbReference type="Proteomes" id="UP000242287">
    <property type="component" value="Unassembled WGS sequence"/>
</dbReference>
<dbReference type="Pfam" id="PF07690">
    <property type="entry name" value="MFS_1"/>
    <property type="match status" value="1"/>
</dbReference>
<evidence type="ECO:0000256" key="6">
    <source>
        <dbReference type="SAM" id="Phobius"/>
    </source>
</evidence>
<dbReference type="InterPro" id="IPR036259">
    <property type="entry name" value="MFS_trans_sf"/>
</dbReference>
<feature type="transmembrane region" description="Helical" evidence="6">
    <location>
        <begin position="234"/>
        <end position="254"/>
    </location>
</feature>
<evidence type="ECO:0000256" key="2">
    <source>
        <dbReference type="ARBA" id="ARBA00022692"/>
    </source>
</evidence>
<dbReference type="Gene3D" id="1.20.1250.20">
    <property type="entry name" value="MFS general substrate transporter like domains"/>
    <property type="match status" value="1"/>
</dbReference>
<feature type="transmembrane region" description="Helical" evidence="6">
    <location>
        <begin position="175"/>
        <end position="194"/>
    </location>
</feature>
<feature type="transmembrane region" description="Helical" evidence="6">
    <location>
        <begin position="206"/>
        <end position="228"/>
    </location>
</feature>
<dbReference type="OrthoDB" id="3026777at2759"/>
<feature type="transmembrane region" description="Helical" evidence="6">
    <location>
        <begin position="598"/>
        <end position="616"/>
    </location>
</feature>
<feature type="transmembrane region" description="Helical" evidence="6">
    <location>
        <begin position="395"/>
        <end position="414"/>
    </location>
</feature>
<comment type="subcellular location">
    <subcellularLocation>
        <location evidence="1">Membrane</location>
        <topology evidence="1">Multi-pass membrane protein</topology>
    </subcellularLocation>
</comment>
<dbReference type="GO" id="GO:0016020">
    <property type="term" value="C:membrane"/>
    <property type="evidence" value="ECO:0007669"/>
    <property type="project" value="UniProtKB-SubCell"/>
</dbReference>
<evidence type="ECO:0000256" key="4">
    <source>
        <dbReference type="ARBA" id="ARBA00023136"/>
    </source>
</evidence>
<feature type="compositionally biased region" description="Polar residues" evidence="5">
    <location>
        <begin position="26"/>
        <end position="35"/>
    </location>
</feature>
<dbReference type="PANTHER" id="PTHR23507:SF1">
    <property type="entry name" value="FI18259P1-RELATED"/>
    <property type="match status" value="1"/>
</dbReference>
<evidence type="ECO:0000256" key="5">
    <source>
        <dbReference type="SAM" id="MobiDB-lite"/>
    </source>
</evidence>
<dbReference type="GO" id="GO:0022857">
    <property type="term" value="F:transmembrane transporter activity"/>
    <property type="evidence" value="ECO:0007669"/>
    <property type="project" value="InterPro"/>
</dbReference>
<keyword evidence="8" id="KW-1185">Reference proteome</keyword>
<dbReference type="InterPro" id="IPR011701">
    <property type="entry name" value="MFS"/>
</dbReference>
<dbReference type="EMBL" id="KZ302209">
    <property type="protein sequence ID" value="PFH46315.1"/>
    <property type="molecule type" value="Genomic_DNA"/>
</dbReference>
<protein>
    <recommendedName>
        <fullName evidence="9">Major facilitator superfamily (MFS) profile domain-containing protein</fullName>
    </recommendedName>
</protein>
<keyword evidence="3 6" id="KW-1133">Transmembrane helix</keyword>
<feature type="transmembrane region" description="Helical" evidence="6">
    <location>
        <begin position="275"/>
        <end position="299"/>
    </location>
</feature>
<name>A0A2A9N7E4_9AGAR</name>